<reference evidence="1" key="1">
    <citation type="submission" date="2020-06" db="EMBL/GenBank/DDBJ databases">
        <authorList>
            <consortium name="Wellcome Sanger Institute Data Sharing"/>
        </authorList>
    </citation>
    <scope>NUCLEOTIDE SEQUENCE [LARGE SCALE GENOMIC DNA]</scope>
</reference>
<accession>A0A8C5E3Q3</accession>
<reference evidence="1" key="3">
    <citation type="submission" date="2025-09" db="UniProtKB">
        <authorList>
            <consortium name="Ensembl"/>
        </authorList>
    </citation>
    <scope>IDENTIFICATION</scope>
</reference>
<dbReference type="PANTHER" id="PTHR34833">
    <property type="entry name" value="GENE, 17359-RELATED"/>
    <property type="match status" value="1"/>
</dbReference>
<protein>
    <submittedName>
        <fullName evidence="1">Uncharacterized protein</fullName>
    </submittedName>
</protein>
<evidence type="ECO:0000313" key="1">
    <source>
        <dbReference type="Ensembl" id="ENSGWIP00000016021.1"/>
    </source>
</evidence>
<dbReference type="Proteomes" id="UP000694680">
    <property type="component" value="Chromosome 10"/>
</dbReference>
<reference evidence="1" key="2">
    <citation type="submission" date="2025-08" db="UniProtKB">
        <authorList>
            <consortium name="Ensembl"/>
        </authorList>
    </citation>
    <scope>IDENTIFICATION</scope>
</reference>
<dbReference type="PANTHER" id="PTHR34833:SF1">
    <property type="entry name" value="GENE, 17359-RELATED"/>
    <property type="match status" value="1"/>
</dbReference>
<evidence type="ECO:0000313" key="2">
    <source>
        <dbReference type="Proteomes" id="UP000694680"/>
    </source>
</evidence>
<dbReference type="AlphaFoldDB" id="A0A8C5E3Q3"/>
<sequence length="120" mass="13379">MRNLETSINLKVMFLDWPDGVGDYRPRSGYFLQHIGVGAASPEATGDLGYLWRAAPDVHPAQPRCSFVGEVGWGWHYNQLLNSRTLVSDMQIKVVHQYILCTSCMSMCTLCPCATKSHCA</sequence>
<dbReference type="Ensembl" id="ENSGWIT00000017698.1">
    <property type="protein sequence ID" value="ENSGWIP00000016021.1"/>
    <property type="gene ID" value="ENSGWIG00000009015.1"/>
</dbReference>
<keyword evidence="2" id="KW-1185">Reference proteome</keyword>
<proteinExistence type="predicted"/>
<name>A0A8C5E3Q3_GOUWI</name>
<organism evidence="1 2">
    <name type="scientific">Gouania willdenowi</name>
    <name type="common">Blunt-snouted clingfish</name>
    <name type="synonym">Lepadogaster willdenowi</name>
    <dbReference type="NCBI Taxonomy" id="441366"/>
    <lineage>
        <taxon>Eukaryota</taxon>
        <taxon>Metazoa</taxon>
        <taxon>Chordata</taxon>
        <taxon>Craniata</taxon>
        <taxon>Vertebrata</taxon>
        <taxon>Euteleostomi</taxon>
        <taxon>Actinopterygii</taxon>
        <taxon>Neopterygii</taxon>
        <taxon>Teleostei</taxon>
        <taxon>Neoteleostei</taxon>
        <taxon>Acanthomorphata</taxon>
        <taxon>Ovalentaria</taxon>
        <taxon>Blenniimorphae</taxon>
        <taxon>Blenniiformes</taxon>
        <taxon>Gobiesocoidei</taxon>
        <taxon>Gobiesocidae</taxon>
        <taxon>Gobiesocinae</taxon>
        <taxon>Gouania</taxon>
    </lineage>
</organism>
<dbReference type="Pfam" id="PF15123">
    <property type="entry name" value="DUF4562"/>
    <property type="match status" value="1"/>
</dbReference>
<dbReference type="InterPro" id="IPR027814">
    <property type="entry name" value="DUF4562"/>
</dbReference>